<dbReference type="EMBL" id="VLLC01000047">
    <property type="protein sequence ID" value="TWI63909.1"/>
    <property type="molecule type" value="Genomic_DNA"/>
</dbReference>
<dbReference type="GO" id="GO:0030246">
    <property type="term" value="F:carbohydrate binding"/>
    <property type="evidence" value="ECO:0007669"/>
    <property type="project" value="InterPro"/>
</dbReference>
<dbReference type="InterPro" id="IPR036116">
    <property type="entry name" value="FN3_sf"/>
</dbReference>
<protein>
    <recommendedName>
        <fullName evidence="1">Fibronectin type-III domain-containing protein</fullName>
    </recommendedName>
</protein>
<dbReference type="SUPFAM" id="SSF49452">
    <property type="entry name" value="Starch-binding domain-like"/>
    <property type="match status" value="1"/>
</dbReference>
<gene>
    <name evidence="2" type="ORF">LZ24_03227</name>
</gene>
<sequence>MGRLEAGGLRWGVFFLLILVLTGCRLPAVENFKAEALRTEPGVRLTWTPVAHKDLAGYWIYRKAQGQAEALNLSSVLLPGDTRLYVDRSVTHGVVYEYAVVAVDRRLQPGRPSDGVKVFAAWNATTLSRPDLDWQDPHVKISWPCEDFEAYELSRSETEAGGEILGKGRECQILDDLSAAFTKWHYRVRGIRVLADPLSGGLLELPGPWSPGARVEAHAPDAFSLGGCTRNKTGDWALNAGVGLPVTLSASVLALEGEMKIRAVSGEHALVSAGSGSGFSLALPALGAWRVSVWDSSGNRLSRFSFSLVQDTLAPLVQVDGPEHAVTEALFHVFTGRVSDDTGVHSMKAHSDRYDTDFALLPGEAEGDFVAELPLAFGDNRITFKVMDPAGNETRVERRVDNRSPLKPRIRLLRPGAGERVFTEKLKVEGEVDTDLPGEALTLVLHGRGGPWEYRPAGQGGVHPFVFEELFLVEGPNYFDLEVRTDHGGVMLRSGVHRFVPAGEGGPPRIEIRHPQKNAMVQEDRVQVRGTVYSPDGVKGVWVNGSPARTGGSAEALHFQHTVHLGEEGFAHPVHVRAQSGLDVESSLEWTVMQDKTAPEILLDGDLRAYPEMNEIVEQGWMLSGRILEPHPGGLRIGQSPLALSPAGEGVWSFATGLDLNPGVENTLRLVAWDRAGNRTEKLLGLLFMAARRPEILSPQDGAVLVTGQRLLTLPLICRVPDLEPEDRVALKLDGILVPDLAFSGTTGRAGLVLDGAPGSHSLELEVLNAEGRVLGRTRSSFQIQDEATLPLSLELRPGEGETGVAPGAFVSLSFNRMINPDALEVVLEETAHTLNYKETEPGRGIEEMGEIPMERVNREREPVPGGLSWFPEKTLAAFYPERDFAWGATVHVTVRYQGEEILRNVFTVRPLPTFLQGFVTDTRMTPLAGVRVRLAKPDLSVVTDKEGSFGFGFGDRAEDSLVPGTYRLEVNPGMEHPGLGSLERRVHVAGGEMNRAGMFRIPVIRGDLPMVLLGSGMGDVSLDHGELVLDLEDARLFFGDGRDKKPVTAVFLEYEEIPWPMDSVMPSWMYMLTPGPLEVEGPVGLSFHMPALYGSHDYVEAVGDRVVLVGFDPDTGSLKPAGVGLVDREARRVRSERLELRRLDALGYAFVEEGAQDLLKAYGEGLLHLADLLGRLGAGAAGTEE</sequence>
<dbReference type="SUPFAM" id="SSF49265">
    <property type="entry name" value="Fibronectin type III"/>
    <property type="match status" value="1"/>
</dbReference>
<dbReference type="PROSITE" id="PS50853">
    <property type="entry name" value="FN3"/>
    <property type="match status" value="1"/>
</dbReference>
<reference evidence="2 3" key="1">
    <citation type="submission" date="2019-07" db="EMBL/GenBank/DDBJ databases">
        <title>Genome sequencing of 100 strains of the haloalkaliphilic chemolithoautotrophic sulfur-oxidizing bacterium Thioalkalivibrio.</title>
        <authorList>
            <person name="Muyzer G."/>
        </authorList>
    </citation>
    <scope>NUCLEOTIDE SEQUENCE [LARGE SCALE GENOMIC DNA]</scope>
    <source>
        <strain evidence="2 3">ASO4-4</strain>
    </source>
</reference>
<name>A0A562R4D6_9BACT</name>
<evidence type="ECO:0000313" key="3">
    <source>
        <dbReference type="Proteomes" id="UP000318307"/>
    </source>
</evidence>
<dbReference type="Proteomes" id="UP000318307">
    <property type="component" value="Unassembled WGS sequence"/>
</dbReference>
<organism evidence="2 3">
    <name type="scientific">Desulfobotulus alkaliphilus</name>
    <dbReference type="NCBI Taxonomy" id="622671"/>
    <lineage>
        <taxon>Bacteria</taxon>
        <taxon>Pseudomonadati</taxon>
        <taxon>Thermodesulfobacteriota</taxon>
        <taxon>Desulfobacteria</taxon>
        <taxon>Desulfobacterales</taxon>
        <taxon>Desulfobacteraceae</taxon>
        <taxon>Desulfobotulus</taxon>
    </lineage>
</organism>
<dbReference type="InterPro" id="IPR003961">
    <property type="entry name" value="FN3_dom"/>
</dbReference>
<keyword evidence="3" id="KW-1185">Reference proteome</keyword>
<comment type="caution">
    <text evidence="2">The sequence shown here is derived from an EMBL/GenBank/DDBJ whole genome shotgun (WGS) entry which is preliminary data.</text>
</comment>
<evidence type="ECO:0000259" key="1">
    <source>
        <dbReference type="PROSITE" id="PS50853"/>
    </source>
</evidence>
<dbReference type="OrthoDB" id="5430878at2"/>
<proteinExistence type="predicted"/>
<accession>A0A562R4D6</accession>
<dbReference type="InterPro" id="IPR013784">
    <property type="entry name" value="Carb-bd-like_fold"/>
</dbReference>
<feature type="domain" description="Fibronectin type-III" evidence="1">
    <location>
        <begin position="28"/>
        <end position="124"/>
    </location>
</feature>
<dbReference type="AlphaFoldDB" id="A0A562R4D6"/>
<dbReference type="Gene3D" id="2.60.40.10">
    <property type="entry name" value="Immunoglobulins"/>
    <property type="match status" value="2"/>
</dbReference>
<dbReference type="InterPro" id="IPR013783">
    <property type="entry name" value="Ig-like_fold"/>
</dbReference>
<evidence type="ECO:0000313" key="2">
    <source>
        <dbReference type="EMBL" id="TWI63909.1"/>
    </source>
</evidence>
<dbReference type="Gene3D" id="2.60.40.1120">
    <property type="entry name" value="Carboxypeptidase-like, regulatory domain"/>
    <property type="match status" value="1"/>
</dbReference>
<dbReference type="PROSITE" id="PS51257">
    <property type="entry name" value="PROKAR_LIPOPROTEIN"/>
    <property type="match status" value="1"/>
</dbReference>